<dbReference type="InterPro" id="IPR013766">
    <property type="entry name" value="Thioredoxin_domain"/>
</dbReference>
<comment type="similarity">
    <text evidence="1 7">Belongs to the thioredoxin family.</text>
</comment>
<evidence type="ECO:0000256" key="7">
    <source>
        <dbReference type="PIRNR" id="PIRNR000077"/>
    </source>
</evidence>
<feature type="site" description="Contributes to redox potential value" evidence="8">
    <location>
        <position position="31"/>
    </location>
</feature>
<evidence type="ECO:0000313" key="11">
    <source>
        <dbReference type="EMBL" id="MBB6015388.1"/>
    </source>
</evidence>
<dbReference type="PRINTS" id="PR00421">
    <property type="entry name" value="THIOREDOXIN"/>
</dbReference>
<keyword evidence="4 9" id="KW-1015">Disulfide bond</keyword>
<evidence type="ECO:0000256" key="3">
    <source>
        <dbReference type="ARBA" id="ARBA00022982"/>
    </source>
</evidence>
<dbReference type="RefSeq" id="WP_139399818.1">
    <property type="nucleotide sequence ID" value="NZ_JACHEW010000002.1"/>
</dbReference>
<dbReference type="CDD" id="cd02947">
    <property type="entry name" value="TRX_family"/>
    <property type="match status" value="1"/>
</dbReference>
<dbReference type="EMBL" id="JACHEW010000002">
    <property type="protein sequence ID" value="MBB6015388.1"/>
    <property type="molecule type" value="Genomic_DNA"/>
</dbReference>
<dbReference type="GO" id="GO:0045454">
    <property type="term" value="P:cell redox homeostasis"/>
    <property type="evidence" value="ECO:0007669"/>
    <property type="project" value="TreeGrafter"/>
</dbReference>
<keyword evidence="14" id="KW-1185">Reference proteome</keyword>
<evidence type="ECO:0000256" key="5">
    <source>
        <dbReference type="ARBA" id="ARBA00023284"/>
    </source>
</evidence>
<feature type="site" description="Contributes to redox potential value" evidence="8">
    <location>
        <position position="30"/>
    </location>
</feature>
<organism evidence="12 13">
    <name type="scientific">Deinococcus radiopugnans ATCC 19172</name>
    <dbReference type="NCBI Taxonomy" id="585398"/>
    <lineage>
        <taxon>Bacteria</taxon>
        <taxon>Thermotogati</taxon>
        <taxon>Deinococcota</taxon>
        <taxon>Deinococci</taxon>
        <taxon>Deinococcales</taxon>
        <taxon>Deinococcaceae</taxon>
        <taxon>Deinococcus</taxon>
    </lineage>
</organism>
<feature type="site" description="Deprotonates C-terminal active site Cys" evidence="8">
    <location>
        <position position="23"/>
    </location>
</feature>
<dbReference type="GO" id="GO:0015035">
    <property type="term" value="F:protein-disulfide reductase activity"/>
    <property type="evidence" value="ECO:0007669"/>
    <property type="project" value="UniProtKB-UniRule"/>
</dbReference>
<feature type="domain" description="Thioredoxin" evidence="10">
    <location>
        <begin position="1"/>
        <end position="105"/>
    </location>
</feature>
<evidence type="ECO:0000256" key="8">
    <source>
        <dbReference type="PIRSR" id="PIRSR000077-1"/>
    </source>
</evidence>
<evidence type="ECO:0000256" key="4">
    <source>
        <dbReference type="ARBA" id="ARBA00023157"/>
    </source>
</evidence>
<dbReference type="Gene3D" id="3.40.30.10">
    <property type="entry name" value="Glutaredoxin"/>
    <property type="match status" value="1"/>
</dbReference>
<name>A0A5C4YAB5_9DEIO</name>
<dbReference type="InterPro" id="IPR017937">
    <property type="entry name" value="Thioredoxin_CS"/>
</dbReference>
<evidence type="ECO:0000313" key="14">
    <source>
        <dbReference type="Proteomes" id="UP000629870"/>
    </source>
</evidence>
<reference evidence="12 13" key="1">
    <citation type="submission" date="2019-06" db="EMBL/GenBank/DDBJ databases">
        <title>Genome sequence of Deinococcus radiopugnans ATCC 19172.</title>
        <authorList>
            <person name="Maclea K.S."/>
            <person name="Maynard C.R."/>
        </authorList>
    </citation>
    <scope>NUCLEOTIDE SEQUENCE [LARGE SCALE GENOMIC DNA]</scope>
    <source>
        <strain evidence="12 13">ATCC 19172</strain>
    </source>
</reference>
<feature type="active site" description="Nucleophile" evidence="8">
    <location>
        <position position="32"/>
    </location>
</feature>
<evidence type="ECO:0000256" key="6">
    <source>
        <dbReference type="NCBIfam" id="TIGR01068"/>
    </source>
</evidence>
<evidence type="ECO:0000313" key="12">
    <source>
        <dbReference type="EMBL" id="TNM72925.1"/>
    </source>
</evidence>
<keyword evidence="2" id="KW-0813">Transport</keyword>
<dbReference type="PANTHER" id="PTHR45663">
    <property type="entry name" value="GEO12009P1"/>
    <property type="match status" value="1"/>
</dbReference>
<keyword evidence="3" id="KW-0249">Electron transport</keyword>
<reference evidence="11 14" key="2">
    <citation type="submission" date="2020-08" db="EMBL/GenBank/DDBJ databases">
        <title>Genomic Encyclopedia of Type Strains, Phase IV (KMG-IV): sequencing the most valuable type-strain genomes for metagenomic binning, comparative biology and taxonomic classification.</title>
        <authorList>
            <person name="Goeker M."/>
        </authorList>
    </citation>
    <scope>NUCLEOTIDE SEQUENCE [LARGE SCALE GENOMIC DNA]</scope>
    <source>
        <strain evidence="11 14">DSM 12027</strain>
    </source>
</reference>
<dbReference type="Pfam" id="PF00085">
    <property type="entry name" value="Thioredoxin"/>
    <property type="match status" value="1"/>
</dbReference>
<dbReference type="PROSITE" id="PS00194">
    <property type="entry name" value="THIOREDOXIN_1"/>
    <property type="match status" value="1"/>
</dbReference>
<keyword evidence="5 9" id="KW-0676">Redox-active center</keyword>
<dbReference type="AlphaFoldDB" id="A0A5C4YAB5"/>
<feature type="active site" description="Nucleophile" evidence="8">
    <location>
        <position position="29"/>
    </location>
</feature>
<dbReference type="PROSITE" id="PS51352">
    <property type="entry name" value="THIOREDOXIN_2"/>
    <property type="match status" value="1"/>
</dbReference>
<dbReference type="SUPFAM" id="SSF52833">
    <property type="entry name" value="Thioredoxin-like"/>
    <property type="match status" value="1"/>
</dbReference>
<dbReference type="PANTHER" id="PTHR45663:SF11">
    <property type="entry name" value="GEO12009P1"/>
    <property type="match status" value="1"/>
</dbReference>
<proteinExistence type="inferred from homology"/>
<dbReference type="GO" id="GO:0005829">
    <property type="term" value="C:cytosol"/>
    <property type="evidence" value="ECO:0007669"/>
    <property type="project" value="TreeGrafter"/>
</dbReference>
<evidence type="ECO:0000256" key="2">
    <source>
        <dbReference type="ARBA" id="ARBA00022448"/>
    </source>
</evidence>
<gene>
    <name evidence="12" type="primary">trxA</name>
    <name evidence="12" type="ORF">FHR04_00390</name>
    <name evidence="11" type="ORF">HNQ04_000617</name>
</gene>
<evidence type="ECO:0000259" key="10">
    <source>
        <dbReference type="PROSITE" id="PS51352"/>
    </source>
</evidence>
<feature type="disulfide bond" description="Redox-active" evidence="9">
    <location>
        <begin position="29"/>
        <end position="32"/>
    </location>
</feature>
<dbReference type="InterPro" id="IPR036249">
    <property type="entry name" value="Thioredoxin-like_sf"/>
</dbReference>
<dbReference type="EMBL" id="VDMO01000001">
    <property type="protein sequence ID" value="TNM72925.1"/>
    <property type="molecule type" value="Genomic_DNA"/>
</dbReference>
<comment type="caution">
    <text evidence="12">The sequence shown here is derived from an EMBL/GenBank/DDBJ whole genome shotgun (WGS) entry which is preliminary data.</text>
</comment>
<dbReference type="NCBIfam" id="TIGR01068">
    <property type="entry name" value="thioredoxin"/>
    <property type="match status" value="1"/>
</dbReference>
<dbReference type="FunFam" id="3.40.30.10:FF:000001">
    <property type="entry name" value="Thioredoxin"/>
    <property type="match status" value="1"/>
</dbReference>
<protein>
    <recommendedName>
        <fullName evidence="6 7">Thioredoxin</fullName>
    </recommendedName>
</protein>
<dbReference type="Proteomes" id="UP000629870">
    <property type="component" value="Unassembled WGS sequence"/>
</dbReference>
<accession>A0A5C4YAB5</accession>
<evidence type="ECO:0000313" key="13">
    <source>
        <dbReference type="Proteomes" id="UP000313988"/>
    </source>
</evidence>
<dbReference type="PIRSF" id="PIRSF000077">
    <property type="entry name" value="Thioredoxin"/>
    <property type="match status" value="1"/>
</dbReference>
<dbReference type="Proteomes" id="UP000313988">
    <property type="component" value="Unassembled WGS sequence"/>
</dbReference>
<evidence type="ECO:0000256" key="9">
    <source>
        <dbReference type="PIRSR" id="PIRSR000077-4"/>
    </source>
</evidence>
<dbReference type="OrthoDB" id="9790390at2"/>
<sequence>MNMHRLNDITFAAGVAEGYTLVDFWAPWCAPCRLIGPVLEELAREYQGRISVAKLNVDESAATALRYRAMSLPTLILFKDGEPVRTTVGAQPKRNLKAMLDSELAQDAD</sequence>
<dbReference type="InterPro" id="IPR005746">
    <property type="entry name" value="Thioredoxin"/>
</dbReference>
<evidence type="ECO:0000256" key="1">
    <source>
        <dbReference type="ARBA" id="ARBA00008987"/>
    </source>
</evidence>